<dbReference type="SUPFAM" id="SSF55729">
    <property type="entry name" value="Acyl-CoA N-acyltransferases (Nat)"/>
    <property type="match status" value="1"/>
</dbReference>
<dbReference type="RefSeq" id="WP_203173542.1">
    <property type="nucleotide sequence ID" value="NZ_JAEVHM010000008.1"/>
</dbReference>
<gene>
    <name evidence="2" type="ORF">JNW91_03780</name>
</gene>
<sequence length="283" mass="30434">MTADHQDQDQDTLRALAELAEAEFMFRYESGAPADVREALGIRTARMGGGVVLSMRHDPTGYWSKALGFGFDEPVSGDLIARVCDLYRAEGTPAAVIQIAPDRLPADWDDICARENISAGSVWVKLAGEIAALRPGRTDLRVGPVPDHLVDEWASVVLRCFGMPEEHLAPMVAASVRDPGFRPFAAWDGTQMVAAANLFLHGAVGSLNTAATLPTHRGRGAQSALLAARAAAAAAAGCRWVTAETGRPEPGSSNPSLNNMRRLGLTPLYERRNWVWRAQQPAV</sequence>
<reference evidence="2 3" key="1">
    <citation type="submission" date="2021-01" db="EMBL/GenBank/DDBJ databases">
        <title>Draft genome sequence of Micromonospora sp. strain STR1_7.</title>
        <authorList>
            <person name="Karlyshev A."/>
            <person name="Jawad R."/>
        </authorList>
    </citation>
    <scope>NUCLEOTIDE SEQUENCE [LARGE SCALE GENOMIC DNA]</scope>
    <source>
        <strain evidence="2 3">STR1-7</strain>
    </source>
</reference>
<name>A0ABS1XP86_9ACTN</name>
<dbReference type="Pfam" id="PF00583">
    <property type="entry name" value="Acetyltransf_1"/>
    <property type="match status" value="1"/>
</dbReference>
<keyword evidence="3" id="KW-1185">Reference proteome</keyword>
<dbReference type="PROSITE" id="PS51186">
    <property type="entry name" value="GNAT"/>
    <property type="match status" value="1"/>
</dbReference>
<dbReference type="Proteomes" id="UP000601027">
    <property type="component" value="Unassembled WGS sequence"/>
</dbReference>
<protein>
    <recommendedName>
        <fullName evidence="1">N-acetyltransferase domain-containing protein</fullName>
    </recommendedName>
</protein>
<comment type="caution">
    <text evidence="2">The sequence shown here is derived from an EMBL/GenBank/DDBJ whole genome shotgun (WGS) entry which is preliminary data.</text>
</comment>
<evidence type="ECO:0000259" key="1">
    <source>
        <dbReference type="PROSITE" id="PS51186"/>
    </source>
</evidence>
<dbReference type="InterPro" id="IPR016181">
    <property type="entry name" value="Acyl_CoA_acyltransferase"/>
</dbReference>
<organism evidence="2 3">
    <name type="scientific">Micromonospora parastrephiae</name>
    <dbReference type="NCBI Taxonomy" id="2806101"/>
    <lineage>
        <taxon>Bacteria</taxon>
        <taxon>Bacillati</taxon>
        <taxon>Actinomycetota</taxon>
        <taxon>Actinomycetes</taxon>
        <taxon>Micromonosporales</taxon>
        <taxon>Micromonosporaceae</taxon>
        <taxon>Micromonospora</taxon>
    </lineage>
</organism>
<dbReference type="InterPro" id="IPR000182">
    <property type="entry name" value="GNAT_dom"/>
</dbReference>
<evidence type="ECO:0000313" key="3">
    <source>
        <dbReference type="Proteomes" id="UP000601027"/>
    </source>
</evidence>
<dbReference type="Gene3D" id="3.40.630.30">
    <property type="match status" value="1"/>
</dbReference>
<proteinExistence type="predicted"/>
<feature type="domain" description="N-acetyltransferase" evidence="1">
    <location>
        <begin position="140"/>
        <end position="283"/>
    </location>
</feature>
<evidence type="ECO:0000313" key="2">
    <source>
        <dbReference type="EMBL" id="MBM0231071.1"/>
    </source>
</evidence>
<dbReference type="EMBL" id="JAEVHM010000008">
    <property type="protein sequence ID" value="MBM0231071.1"/>
    <property type="molecule type" value="Genomic_DNA"/>
</dbReference>
<accession>A0ABS1XP86</accession>